<evidence type="ECO:0000313" key="3">
    <source>
        <dbReference type="EMBL" id="WRL62063.1"/>
    </source>
</evidence>
<dbReference type="Proteomes" id="UP001324287">
    <property type="component" value="Chromosome"/>
</dbReference>
<sequence>MSAGEVWTSLISLTLVYGALAVVELWLLTRFVRAGVTTGDGAPAPGSPPEGTPDDDVPGGADGSTRDDDVLSFAY</sequence>
<keyword evidence="2" id="KW-0812">Transmembrane</keyword>
<protein>
    <submittedName>
        <fullName evidence="3">Uncharacterized protein</fullName>
    </submittedName>
</protein>
<reference evidence="3 4" key="1">
    <citation type="submission" date="2023-12" db="EMBL/GenBank/DDBJ databases">
        <title>Blastococcus brunescens sp. nov., an actonobacterium isolated from sandstone collected in sahara desert.</title>
        <authorList>
            <person name="Gtari M."/>
            <person name="Ghodhbane F."/>
        </authorList>
    </citation>
    <scope>NUCLEOTIDE SEQUENCE [LARGE SCALE GENOMIC DNA]</scope>
    <source>
        <strain evidence="3 4">BMG 8361</strain>
    </source>
</reference>
<feature type="region of interest" description="Disordered" evidence="1">
    <location>
        <begin position="38"/>
        <end position="75"/>
    </location>
</feature>
<keyword evidence="4" id="KW-1185">Reference proteome</keyword>
<evidence type="ECO:0000313" key="4">
    <source>
        <dbReference type="Proteomes" id="UP001324287"/>
    </source>
</evidence>
<dbReference type="RefSeq" id="WP_324273418.1">
    <property type="nucleotide sequence ID" value="NZ_CP141261.1"/>
</dbReference>
<accession>A0ABZ1AXD4</accession>
<name>A0ABZ1AXD4_9ACTN</name>
<organism evidence="3 4">
    <name type="scientific">Blastococcus brunescens</name>
    <dbReference type="NCBI Taxonomy" id="1564165"/>
    <lineage>
        <taxon>Bacteria</taxon>
        <taxon>Bacillati</taxon>
        <taxon>Actinomycetota</taxon>
        <taxon>Actinomycetes</taxon>
        <taxon>Geodermatophilales</taxon>
        <taxon>Geodermatophilaceae</taxon>
        <taxon>Blastococcus</taxon>
    </lineage>
</organism>
<keyword evidence="2" id="KW-1133">Transmembrane helix</keyword>
<evidence type="ECO:0000256" key="2">
    <source>
        <dbReference type="SAM" id="Phobius"/>
    </source>
</evidence>
<feature type="transmembrane region" description="Helical" evidence="2">
    <location>
        <begin position="6"/>
        <end position="28"/>
    </location>
</feature>
<gene>
    <name evidence="3" type="ORF">U6N30_18590</name>
</gene>
<evidence type="ECO:0000256" key="1">
    <source>
        <dbReference type="SAM" id="MobiDB-lite"/>
    </source>
</evidence>
<dbReference type="EMBL" id="CP141261">
    <property type="protein sequence ID" value="WRL62063.1"/>
    <property type="molecule type" value="Genomic_DNA"/>
</dbReference>
<proteinExistence type="predicted"/>
<keyword evidence="2" id="KW-0472">Membrane</keyword>